<feature type="region of interest" description="Disordered" evidence="1">
    <location>
        <begin position="314"/>
        <end position="340"/>
    </location>
</feature>
<evidence type="ECO:0000313" key="3">
    <source>
        <dbReference type="EMBL" id="KAK4515805.1"/>
    </source>
</evidence>
<feature type="compositionally biased region" description="Acidic residues" evidence="1">
    <location>
        <begin position="157"/>
        <end position="168"/>
    </location>
</feature>
<feature type="domain" description="DUF7905" evidence="2">
    <location>
        <begin position="451"/>
        <end position="736"/>
    </location>
</feature>
<evidence type="ECO:0000313" key="4">
    <source>
        <dbReference type="Proteomes" id="UP001304243"/>
    </source>
</evidence>
<name>A0AAN7DJL9_9FUNG</name>
<dbReference type="GeneID" id="89954446"/>
<feature type="region of interest" description="Disordered" evidence="1">
    <location>
        <begin position="130"/>
        <end position="168"/>
    </location>
</feature>
<dbReference type="Proteomes" id="UP001304243">
    <property type="component" value="Unassembled WGS sequence"/>
</dbReference>
<protein>
    <recommendedName>
        <fullName evidence="2">DUF7905 domain-containing protein</fullName>
    </recommendedName>
</protein>
<keyword evidence="4" id="KW-1185">Reference proteome</keyword>
<dbReference type="Pfam" id="PF25482">
    <property type="entry name" value="DUF7905"/>
    <property type="match status" value="1"/>
</dbReference>
<feature type="compositionally biased region" description="Low complexity" evidence="1">
    <location>
        <begin position="316"/>
        <end position="335"/>
    </location>
</feature>
<proteinExistence type="predicted"/>
<organism evidence="3 4">
    <name type="scientific">Mucor velutinosus</name>
    <dbReference type="NCBI Taxonomy" id="708070"/>
    <lineage>
        <taxon>Eukaryota</taxon>
        <taxon>Fungi</taxon>
        <taxon>Fungi incertae sedis</taxon>
        <taxon>Mucoromycota</taxon>
        <taxon>Mucoromycotina</taxon>
        <taxon>Mucoromycetes</taxon>
        <taxon>Mucorales</taxon>
        <taxon>Mucorineae</taxon>
        <taxon>Mucoraceae</taxon>
        <taxon>Mucor</taxon>
    </lineage>
</organism>
<dbReference type="InterPro" id="IPR057227">
    <property type="entry name" value="DUF7905"/>
</dbReference>
<feature type="compositionally biased region" description="Polar residues" evidence="1">
    <location>
        <begin position="130"/>
        <end position="139"/>
    </location>
</feature>
<dbReference type="AlphaFoldDB" id="A0AAN7DJL9"/>
<feature type="compositionally biased region" description="Low complexity" evidence="1">
    <location>
        <begin position="140"/>
        <end position="149"/>
    </location>
</feature>
<reference evidence="3 4" key="1">
    <citation type="submission" date="2022-11" db="EMBL/GenBank/DDBJ databases">
        <title>Mucor velutinosus strain NIH1002 WGS.</title>
        <authorList>
            <person name="Subramanian P."/>
            <person name="Mullikin J.C."/>
            <person name="Segre J.A."/>
            <person name="Zelazny A.M."/>
        </authorList>
    </citation>
    <scope>NUCLEOTIDE SEQUENCE [LARGE SCALE GENOMIC DNA]</scope>
    <source>
        <strain evidence="3 4">NIH1002</strain>
    </source>
</reference>
<sequence>MVQPNIKVFPLPYISFNKYAELEPKLKELAKQTRTDIQYNFDDQFFEITGRSQQSCDDTSKIIEEQLIPQLTAIAVDEYKFHGTFEDFESMLSSATPSSSVSTTTPTANNVFRIQGRPLNLEKLDNGIASASSETPASDNTNTNNNSTTGAYFYGDTESDEPDTEEEDEFVETFTFAKNVSDPREVLTGPPVNNTKPVDYLRVIGNDTNTECSLFERRVKIVGTSKEAVQEALERFRNLQAIFKRRRRGTQYVACVHYPTEAPEFGLYFCNLERYSQQNYVDILERPAAPLYVILPAFKDRTGKYAKPVDLLDSAPQSPSQQWVQRQQHQQQVHQESSLSLDERMRMATLEYKRGYGNANAGMAPDLVSLWGENKNYVMRFSAQPPVRSPASKSRNGSVASPPPKAPEDGFPSLPSAAPRVAPKKTNTRRVMRLTSQKASAAASSGIPRSVSNMENLRVYNFHNIKTALEEGLNGVRGFKGNVKLSAKIGKVLWSQITPDVQKQIWTYTDLNDRLMSNAGVKPVFNSVTTMSDEIITRMSEVLPSAHSRRVSFEIYANARNQPSMPYRPVVMYMKNQGVVELTKVITATNKVTEIDWVSLDRKFDFQFLLQTEEETRMDVKPFNTFINRVAVNPETRHITFNNVPDFLEVDYILSKQTTIYRIVFPIVAEITRVERLPLVHQIDSYAYEKILGDTGKGQVWYEFEVFYSTYDAIFKKNQTLQAGKLASWTSESIIEGTENANSLIEYIRTLLTMVEKFEGALC</sequence>
<evidence type="ECO:0000259" key="2">
    <source>
        <dbReference type="Pfam" id="PF25482"/>
    </source>
</evidence>
<dbReference type="EMBL" id="JASEJX010000014">
    <property type="protein sequence ID" value="KAK4515805.1"/>
    <property type="molecule type" value="Genomic_DNA"/>
</dbReference>
<gene>
    <name evidence="3" type="ORF">ATC70_010760</name>
</gene>
<accession>A0AAN7DJL9</accession>
<dbReference type="RefSeq" id="XP_064682471.1">
    <property type="nucleotide sequence ID" value="XM_064829969.1"/>
</dbReference>
<evidence type="ECO:0000256" key="1">
    <source>
        <dbReference type="SAM" id="MobiDB-lite"/>
    </source>
</evidence>
<comment type="caution">
    <text evidence="3">The sequence shown here is derived from an EMBL/GenBank/DDBJ whole genome shotgun (WGS) entry which is preliminary data.</text>
</comment>
<feature type="region of interest" description="Disordered" evidence="1">
    <location>
        <begin position="385"/>
        <end position="430"/>
    </location>
</feature>